<organism evidence="2 3">
    <name type="scientific">Pseudomonas lini</name>
    <dbReference type="NCBI Taxonomy" id="163011"/>
    <lineage>
        <taxon>Bacteria</taxon>
        <taxon>Pseudomonadati</taxon>
        <taxon>Pseudomonadota</taxon>
        <taxon>Gammaproteobacteria</taxon>
        <taxon>Pseudomonadales</taxon>
        <taxon>Pseudomonadaceae</taxon>
        <taxon>Pseudomonas</taxon>
    </lineage>
</organism>
<feature type="transmembrane region" description="Helical" evidence="1">
    <location>
        <begin position="88"/>
        <end position="111"/>
    </location>
</feature>
<dbReference type="InterPro" id="IPR036259">
    <property type="entry name" value="MFS_trans_sf"/>
</dbReference>
<dbReference type="SUPFAM" id="SSF103473">
    <property type="entry name" value="MFS general substrate transporter"/>
    <property type="match status" value="1"/>
</dbReference>
<feature type="transmembrane region" description="Helical" evidence="1">
    <location>
        <begin position="47"/>
        <end position="68"/>
    </location>
</feature>
<dbReference type="EMBL" id="VZPO01000002">
    <property type="protein sequence ID" value="KAB0507165.1"/>
    <property type="molecule type" value="Genomic_DNA"/>
</dbReference>
<dbReference type="Proteomes" id="UP000434925">
    <property type="component" value="Unassembled WGS sequence"/>
</dbReference>
<evidence type="ECO:0000313" key="2">
    <source>
        <dbReference type="EMBL" id="KAB0507165.1"/>
    </source>
</evidence>
<dbReference type="RefSeq" id="WP_151152196.1">
    <property type="nucleotide sequence ID" value="NZ_JYLB01000001.1"/>
</dbReference>
<accession>A0A7V7TMY9</accession>
<feature type="transmembrane region" description="Helical" evidence="1">
    <location>
        <begin position="15"/>
        <end position="35"/>
    </location>
</feature>
<keyword evidence="1" id="KW-0472">Membrane</keyword>
<proteinExistence type="predicted"/>
<name>A0A7V7TMY9_9PSED</name>
<evidence type="ECO:0000256" key="1">
    <source>
        <dbReference type="SAM" id="Phobius"/>
    </source>
</evidence>
<gene>
    <name evidence="2" type="ORF">F7R14_04685</name>
</gene>
<comment type="caution">
    <text evidence="2">The sequence shown here is derived from an EMBL/GenBank/DDBJ whole genome shotgun (WGS) entry which is preliminary data.</text>
</comment>
<dbReference type="AlphaFoldDB" id="A0A7V7TMY9"/>
<sequence length="224" mass="24675">MNTASWLPRQLLTHWLNLALTVPLIYQLIGLPLMMREHDWSGTQIGLMQMTGVPFVLAMSVSLFGTWVDMPVNALTIRILPQTQHMQAGAIRSTATCLGAIVGGGLMLILYNHMGWASPFYAAGLNTPPPRRPRHVDATDKRPAMAGVVLGAPAPRLDRTTDILFPVDRHRMGVPQITEARPGFQPGTHCTVGRRGRRDSGCCAQFGWWLHIVQMGSTRCVAFV</sequence>
<protein>
    <submittedName>
        <fullName evidence="2">Uncharacterized protein</fullName>
    </submittedName>
</protein>
<keyword evidence="1" id="KW-0812">Transmembrane</keyword>
<reference evidence="2 3" key="1">
    <citation type="submission" date="2019-09" db="EMBL/GenBank/DDBJ databases">
        <title>Draft genome sequences of 48 bacterial type strains from the CCUG.</title>
        <authorList>
            <person name="Tunovic T."/>
            <person name="Pineiro-Iglesias B."/>
            <person name="Unosson C."/>
            <person name="Inganas E."/>
            <person name="Ohlen M."/>
            <person name="Cardew S."/>
            <person name="Jensie-Markopoulos S."/>
            <person name="Salva-Serra F."/>
            <person name="Jaen-Luchoro D."/>
            <person name="Karlsson R."/>
            <person name="Svensson-Stadler L."/>
            <person name="Chun J."/>
            <person name="Moore E."/>
        </authorList>
    </citation>
    <scope>NUCLEOTIDE SEQUENCE [LARGE SCALE GENOMIC DNA]</scope>
    <source>
        <strain evidence="2 3">CCUG 51522</strain>
    </source>
</reference>
<evidence type="ECO:0000313" key="3">
    <source>
        <dbReference type="Proteomes" id="UP000434925"/>
    </source>
</evidence>
<keyword evidence="1" id="KW-1133">Transmembrane helix</keyword>